<proteinExistence type="predicted"/>
<dbReference type="AlphaFoldDB" id="F4R9C9"/>
<dbReference type="VEuPathDB" id="FungiDB:MELLADRAFT_59943"/>
<dbReference type="RefSeq" id="XP_007405779.1">
    <property type="nucleotide sequence ID" value="XM_007405717.1"/>
</dbReference>
<dbReference type="HOGENOM" id="CLU_142382_0_0_1"/>
<dbReference type="Proteomes" id="UP000001072">
    <property type="component" value="Unassembled WGS sequence"/>
</dbReference>
<dbReference type="InParanoid" id="F4R9C9"/>
<accession>F4R9C9</accession>
<reference evidence="2" key="1">
    <citation type="journal article" date="2011" name="Proc. Natl. Acad. Sci. U.S.A.">
        <title>Obligate biotrophy features unraveled by the genomic analysis of rust fungi.</title>
        <authorList>
            <person name="Duplessis S."/>
            <person name="Cuomo C.A."/>
            <person name="Lin Y.-C."/>
            <person name="Aerts A."/>
            <person name="Tisserant E."/>
            <person name="Veneault-Fourrey C."/>
            <person name="Joly D.L."/>
            <person name="Hacquard S."/>
            <person name="Amselem J."/>
            <person name="Cantarel B.L."/>
            <person name="Chiu R."/>
            <person name="Coutinho P.M."/>
            <person name="Feau N."/>
            <person name="Field M."/>
            <person name="Frey P."/>
            <person name="Gelhaye E."/>
            <person name="Goldberg J."/>
            <person name="Grabherr M.G."/>
            <person name="Kodira C.D."/>
            <person name="Kohler A."/>
            <person name="Kuees U."/>
            <person name="Lindquist E.A."/>
            <person name="Lucas S.M."/>
            <person name="Mago R."/>
            <person name="Mauceli E."/>
            <person name="Morin E."/>
            <person name="Murat C."/>
            <person name="Pangilinan J.L."/>
            <person name="Park R."/>
            <person name="Pearson M."/>
            <person name="Quesneville H."/>
            <person name="Rouhier N."/>
            <person name="Sakthikumar S."/>
            <person name="Salamov A.A."/>
            <person name="Schmutz J."/>
            <person name="Selles B."/>
            <person name="Shapiro H."/>
            <person name="Tanguay P."/>
            <person name="Tuskan G.A."/>
            <person name="Henrissat B."/>
            <person name="Van de Peer Y."/>
            <person name="Rouze P."/>
            <person name="Ellis J.G."/>
            <person name="Dodds P.N."/>
            <person name="Schein J.E."/>
            <person name="Zhong S."/>
            <person name="Hamelin R.C."/>
            <person name="Grigoriev I.V."/>
            <person name="Szabo L.J."/>
            <person name="Martin F."/>
        </authorList>
    </citation>
    <scope>NUCLEOTIDE SEQUENCE [LARGE SCALE GENOMIC DNA]</scope>
    <source>
        <strain evidence="2">98AG31 / pathotype 3-4-7</strain>
    </source>
</reference>
<evidence type="ECO:0000313" key="1">
    <source>
        <dbReference type="EMBL" id="EGG11177.1"/>
    </source>
</evidence>
<sequence>MGYPINPVKIKQPFISRKLIQAIEEARDLGQDLRREDQLLRLLEMGEMRMYATMTTRLKKDGSNYDDWVDTLNENVWFEARCTRNYLDEPRSEVHTLFDWILDKVLLAMIRATVHRDAVEALCIASDPHDALMWIEWYYNMECKCLLRLKYVLTNSHQSSICSCFRMYSPA</sequence>
<keyword evidence="2" id="KW-1185">Reference proteome</keyword>
<organism evidence="2">
    <name type="scientific">Melampsora larici-populina (strain 98AG31 / pathotype 3-4-7)</name>
    <name type="common">Poplar leaf rust fungus</name>
    <dbReference type="NCBI Taxonomy" id="747676"/>
    <lineage>
        <taxon>Eukaryota</taxon>
        <taxon>Fungi</taxon>
        <taxon>Dikarya</taxon>
        <taxon>Basidiomycota</taxon>
        <taxon>Pucciniomycotina</taxon>
        <taxon>Pucciniomycetes</taxon>
        <taxon>Pucciniales</taxon>
        <taxon>Melampsoraceae</taxon>
        <taxon>Melampsora</taxon>
    </lineage>
</organism>
<evidence type="ECO:0000313" key="2">
    <source>
        <dbReference type="Proteomes" id="UP000001072"/>
    </source>
</evidence>
<dbReference type="KEGG" id="mlr:MELLADRAFT_59943"/>
<gene>
    <name evidence="1" type="ORF">MELLADRAFT_59943</name>
</gene>
<dbReference type="EMBL" id="GL883093">
    <property type="protein sequence ID" value="EGG11177.1"/>
    <property type="molecule type" value="Genomic_DNA"/>
</dbReference>
<dbReference type="GeneID" id="18929451"/>
<name>F4R9C9_MELLP</name>
<protein>
    <submittedName>
        <fullName evidence="1">Uncharacterized protein</fullName>
    </submittedName>
</protein>